<dbReference type="InterPro" id="IPR040909">
    <property type="entry name" value="CHFR_Znf-CRD"/>
</dbReference>
<keyword evidence="5" id="KW-0131">Cell cycle</keyword>
<dbReference type="AlphaFoldDB" id="A0A1I8F932"/>
<evidence type="ECO:0000256" key="5">
    <source>
        <dbReference type="ARBA" id="ARBA00023306"/>
    </source>
</evidence>
<keyword evidence="8" id="KW-1185">Reference proteome</keyword>
<dbReference type="WBParaSite" id="maker-unitig_24685-snap-gene-0.1-mRNA-1">
    <property type="protein sequence ID" value="maker-unitig_24685-snap-gene-0.1-mRNA-1"/>
    <property type="gene ID" value="maker-unitig_24685-snap-gene-0.1"/>
</dbReference>
<dbReference type="Pfam" id="PF17979">
    <property type="entry name" value="zf-CRD"/>
    <property type="match status" value="1"/>
</dbReference>
<evidence type="ECO:0000256" key="4">
    <source>
        <dbReference type="ARBA" id="ARBA00023242"/>
    </source>
</evidence>
<dbReference type="GO" id="GO:0005634">
    <property type="term" value="C:nucleus"/>
    <property type="evidence" value="ECO:0007669"/>
    <property type="project" value="UniProtKB-SubCell"/>
</dbReference>
<keyword evidence="4" id="KW-0539">Nucleus</keyword>
<dbReference type="GO" id="GO:0004842">
    <property type="term" value="F:ubiquitin-protein transferase activity"/>
    <property type="evidence" value="ECO:0007669"/>
    <property type="project" value="TreeGrafter"/>
</dbReference>
<sequence length="508" mass="54782">MAGLALELLLRIAANRSGRRLRLVLGRHQFVVRATTAAVVQGSRRRSLAAGHQHETALCQSGRRILGDVAELRQDDVITVLSRCPAQLYVGISLKLLDTHSRMKLAIWQRGTPLKLLRARTRRPISRRLSELEQMKLKIKAEAEDEDEDEAKDEANKSAVTTKKGPDQPAIMLAADPSTVSKVPTVSADAAAASASASASSSASGDPMEANLNCTICSTVSTTSAGSEAFPCDDDGNLPRVAYFGMNAAVRVRRAVPDLSAASVGDPTAFAARLPPVPRAPGYAAADPPQQPLAPLRAAARARRLWTAVPIWTISDGSRCKLLTCPDNQAHLLCQCCWQAFPDRRADPSCPAENRRFQCALCQRFFSATLTGAAAGPAASAAWPNSRISHSAGACSRTLSMATRLNPRRLPHRQQYGAFATCSRECCARLAAGEYRCSRPVRPDTPVCYACGQACLRELALAYRSGLPAASLPAEAASRPNCHWGSECRTQFNKPEHAKRFNHACRRP</sequence>
<dbReference type="Gene3D" id="3.30.40.140">
    <property type="match status" value="1"/>
</dbReference>
<evidence type="ECO:0000259" key="7">
    <source>
        <dbReference type="Pfam" id="PF17979"/>
    </source>
</evidence>
<dbReference type="InterPro" id="IPR052256">
    <property type="entry name" value="E3_ubiquitin-ligase_CHFR"/>
</dbReference>
<proteinExistence type="predicted"/>
<evidence type="ECO:0000313" key="8">
    <source>
        <dbReference type="Proteomes" id="UP000095280"/>
    </source>
</evidence>
<accession>A0A1I8F932</accession>
<keyword evidence="3" id="KW-0833">Ubl conjugation pathway</keyword>
<evidence type="ECO:0000256" key="2">
    <source>
        <dbReference type="ARBA" id="ARBA00022679"/>
    </source>
</evidence>
<dbReference type="GO" id="GO:0006511">
    <property type="term" value="P:ubiquitin-dependent protein catabolic process"/>
    <property type="evidence" value="ECO:0007669"/>
    <property type="project" value="TreeGrafter"/>
</dbReference>
<name>A0A1I8F932_9PLAT</name>
<dbReference type="GO" id="GO:0016567">
    <property type="term" value="P:protein ubiquitination"/>
    <property type="evidence" value="ECO:0007669"/>
    <property type="project" value="TreeGrafter"/>
</dbReference>
<organism evidence="8 9">
    <name type="scientific">Macrostomum lignano</name>
    <dbReference type="NCBI Taxonomy" id="282301"/>
    <lineage>
        <taxon>Eukaryota</taxon>
        <taxon>Metazoa</taxon>
        <taxon>Spiralia</taxon>
        <taxon>Lophotrochozoa</taxon>
        <taxon>Platyhelminthes</taxon>
        <taxon>Rhabditophora</taxon>
        <taxon>Macrostomorpha</taxon>
        <taxon>Macrostomida</taxon>
        <taxon>Macrostomidae</taxon>
        <taxon>Macrostomum</taxon>
    </lineage>
</organism>
<feature type="region of interest" description="Disordered" evidence="6">
    <location>
        <begin position="140"/>
        <end position="170"/>
    </location>
</feature>
<comment type="subcellular location">
    <subcellularLocation>
        <location evidence="1">Nucleus</location>
    </subcellularLocation>
</comment>
<feature type="domain" description="E3 ubiquitin-protein ligase CHFR cysteine rich" evidence="7">
    <location>
        <begin position="323"/>
        <end position="465"/>
    </location>
</feature>
<dbReference type="PANTHER" id="PTHR16079">
    <property type="entry name" value="UBIQUITIN LIGASE PROTEIN CHFR"/>
    <property type="match status" value="1"/>
</dbReference>
<protein>
    <submittedName>
        <fullName evidence="9">RING-type E3 ubiquitin transferase</fullName>
    </submittedName>
</protein>
<dbReference type="Proteomes" id="UP000095280">
    <property type="component" value="Unplaced"/>
</dbReference>
<evidence type="ECO:0000256" key="1">
    <source>
        <dbReference type="ARBA" id="ARBA00004123"/>
    </source>
</evidence>
<dbReference type="PANTHER" id="PTHR16079:SF4">
    <property type="entry name" value="E3 UBIQUITIN-PROTEIN LIGASE CHFR"/>
    <property type="match status" value="1"/>
</dbReference>
<evidence type="ECO:0000256" key="6">
    <source>
        <dbReference type="SAM" id="MobiDB-lite"/>
    </source>
</evidence>
<keyword evidence="2" id="KW-0808">Transferase</keyword>
<evidence type="ECO:0000256" key="3">
    <source>
        <dbReference type="ARBA" id="ARBA00022786"/>
    </source>
</evidence>
<evidence type="ECO:0000313" key="9">
    <source>
        <dbReference type="WBParaSite" id="maker-unitig_24685-snap-gene-0.1-mRNA-1"/>
    </source>
</evidence>
<reference evidence="9" key="1">
    <citation type="submission" date="2016-11" db="UniProtKB">
        <authorList>
            <consortium name="WormBaseParasite"/>
        </authorList>
    </citation>
    <scope>IDENTIFICATION</scope>
</reference>
<feature type="compositionally biased region" description="Acidic residues" evidence="6">
    <location>
        <begin position="143"/>
        <end position="152"/>
    </location>
</feature>